<organism evidence="1">
    <name type="scientific">marine sediment metagenome</name>
    <dbReference type="NCBI Taxonomy" id="412755"/>
    <lineage>
        <taxon>unclassified sequences</taxon>
        <taxon>metagenomes</taxon>
        <taxon>ecological metagenomes</taxon>
    </lineage>
</organism>
<evidence type="ECO:0008006" key="2">
    <source>
        <dbReference type="Google" id="ProtNLM"/>
    </source>
</evidence>
<dbReference type="EMBL" id="LAZR01039939">
    <property type="protein sequence ID" value="KKL15762.1"/>
    <property type="molecule type" value="Genomic_DNA"/>
</dbReference>
<dbReference type="InterPro" id="IPR013320">
    <property type="entry name" value="ConA-like_dom_sf"/>
</dbReference>
<dbReference type="AlphaFoldDB" id="A0A0F9BPJ2"/>
<protein>
    <recommendedName>
        <fullName evidence="2">LamG-like jellyroll fold domain-containing protein</fullName>
    </recommendedName>
</protein>
<reference evidence="1" key="1">
    <citation type="journal article" date="2015" name="Nature">
        <title>Complex archaea that bridge the gap between prokaryotes and eukaryotes.</title>
        <authorList>
            <person name="Spang A."/>
            <person name="Saw J.H."/>
            <person name="Jorgensen S.L."/>
            <person name="Zaremba-Niedzwiedzka K."/>
            <person name="Martijn J."/>
            <person name="Lind A.E."/>
            <person name="van Eijk R."/>
            <person name="Schleper C."/>
            <person name="Guy L."/>
            <person name="Ettema T.J."/>
        </authorList>
    </citation>
    <scope>NUCLEOTIDE SEQUENCE</scope>
</reference>
<dbReference type="SUPFAM" id="SSF49899">
    <property type="entry name" value="Concanavalin A-like lectins/glucanases"/>
    <property type="match status" value="1"/>
</dbReference>
<gene>
    <name evidence="1" type="ORF">LCGC14_2502370</name>
</gene>
<evidence type="ECO:0000313" key="1">
    <source>
        <dbReference type="EMBL" id="KKL15762.1"/>
    </source>
</evidence>
<proteinExistence type="predicted"/>
<name>A0A0F9BPJ2_9ZZZZ</name>
<accession>A0A0F9BPJ2</accession>
<comment type="caution">
    <text evidence="1">The sequence shown here is derived from an EMBL/GenBank/DDBJ whole genome shotgun (WGS) entry which is preliminary data.</text>
</comment>
<sequence length="262" mass="28413">MADVSLELDGKGQYLGRIEVTQGFDVYNSGIYNEGIYNFPINLEIGNEWTLGFWVKPKPFTEFGTIFSVGEIDKKNTIVISTTPISSTATSLSELRVLIKGTEGTIIKHYGWGGWFQTDTWTHTFLQWDGTDLTANRDALVATTGVVLSDDSGSMGDFSPRKIFYGATAVGELASFSGTIGHFGMWDSLLGPSEFGTVVSGGFGMDLTTSSGSYTSQDSLQHYWKPGEDSTNIGKDFVASGTTLDLNKQRGITTDNIVIDSP</sequence>